<evidence type="ECO:0000256" key="2">
    <source>
        <dbReference type="ARBA" id="ARBA00022475"/>
    </source>
</evidence>
<dbReference type="GO" id="GO:0005886">
    <property type="term" value="C:plasma membrane"/>
    <property type="evidence" value="ECO:0007669"/>
    <property type="project" value="UniProtKB-SubCell"/>
</dbReference>
<keyword evidence="10" id="KW-1185">Reference proteome</keyword>
<evidence type="ECO:0000256" key="3">
    <source>
        <dbReference type="ARBA" id="ARBA00022692"/>
    </source>
</evidence>
<keyword evidence="3 6" id="KW-0812">Transmembrane</keyword>
<accession>A0A2K8MBI9</accession>
<organism evidence="9 10">
    <name type="scientific">Sphingomonas psychrotolerans</name>
    <dbReference type="NCBI Taxonomy" id="1327635"/>
    <lineage>
        <taxon>Bacteria</taxon>
        <taxon>Pseudomonadati</taxon>
        <taxon>Pseudomonadota</taxon>
        <taxon>Alphaproteobacteria</taxon>
        <taxon>Sphingomonadales</taxon>
        <taxon>Sphingomonadaceae</taxon>
        <taxon>Sphingomonas</taxon>
    </lineage>
</organism>
<feature type="transmembrane region" description="Helical" evidence="6">
    <location>
        <begin position="268"/>
        <end position="293"/>
    </location>
</feature>
<protein>
    <submittedName>
        <fullName evidence="9">ABC transporter permease</fullName>
    </submittedName>
</protein>
<keyword evidence="5 6" id="KW-0472">Membrane</keyword>
<evidence type="ECO:0000259" key="8">
    <source>
        <dbReference type="Pfam" id="PF12704"/>
    </source>
</evidence>
<evidence type="ECO:0000259" key="7">
    <source>
        <dbReference type="Pfam" id="PF02687"/>
    </source>
</evidence>
<dbReference type="AlphaFoldDB" id="A0A2K8MBI9"/>
<keyword evidence="4 6" id="KW-1133">Transmembrane helix</keyword>
<dbReference type="Pfam" id="PF12704">
    <property type="entry name" value="MacB_PCD"/>
    <property type="match status" value="1"/>
</dbReference>
<gene>
    <name evidence="9" type="ORF">CVN68_03785</name>
</gene>
<feature type="transmembrane region" description="Helical" evidence="6">
    <location>
        <begin position="360"/>
        <end position="381"/>
    </location>
</feature>
<dbReference type="PANTHER" id="PTHR43738">
    <property type="entry name" value="ABC TRANSPORTER, MEMBRANE PROTEIN"/>
    <property type="match status" value="1"/>
</dbReference>
<dbReference type="PANTHER" id="PTHR43738:SF3">
    <property type="entry name" value="ABC TRANSPORTER PERMEASE"/>
    <property type="match status" value="1"/>
</dbReference>
<evidence type="ECO:0000256" key="5">
    <source>
        <dbReference type="ARBA" id="ARBA00023136"/>
    </source>
</evidence>
<dbReference type="EMBL" id="CP024923">
    <property type="protein sequence ID" value="ATY31207.1"/>
    <property type="molecule type" value="Genomic_DNA"/>
</dbReference>
<evidence type="ECO:0000256" key="6">
    <source>
        <dbReference type="SAM" id="Phobius"/>
    </source>
</evidence>
<evidence type="ECO:0000313" key="9">
    <source>
        <dbReference type="EMBL" id="ATY31207.1"/>
    </source>
</evidence>
<evidence type="ECO:0000313" key="10">
    <source>
        <dbReference type="Proteomes" id="UP000229081"/>
    </source>
</evidence>
<dbReference type="Proteomes" id="UP000229081">
    <property type="component" value="Chromosome"/>
</dbReference>
<keyword evidence="2" id="KW-1003">Cell membrane</keyword>
<dbReference type="Pfam" id="PF02687">
    <property type="entry name" value="FtsX"/>
    <property type="match status" value="1"/>
</dbReference>
<feature type="domain" description="ABC3 transporter permease C-terminal" evidence="7">
    <location>
        <begin position="273"/>
        <end position="388"/>
    </location>
</feature>
<sequence>MLRQRSDRGMRETTLVRRNALRNPVRMLLMVGCIAVAFLIFGVLSAVATAFRLEDQPGAHERMMVVNRNGFQQTLPIAYARDVARQANVAVSSPVRMALVYWRQPKDIVSAVMVEPETYLGLSKDVVKVADEDRARFVATRDGLLVGRALAERYGWKRGDQVTLQSFTDLRDDGTRAWRFTVAGIYTAAQPGGSELAMAGHFAYYNEALLTGRDRINWVLIQGRDLAANDAMARTIDTGYANSAAATRTQSEAALGRAFLSQIGDLMLIVRLIVGAAFVVILCVVGNTLIFMVGERTGEIGVLKTLGFSRLRVARIFAGEVALIAVAGAVAGMSVAALIVSALATALKDVLPGMAMGASTFATAAGLVALLILLTGILPVLQASRVNIVEALGRK</sequence>
<evidence type="ECO:0000256" key="1">
    <source>
        <dbReference type="ARBA" id="ARBA00004651"/>
    </source>
</evidence>
<dbReference type="InterPro" id="IPR051125">
    <property type="entry name" value="ABC-4/HrtB_transporter"/>
</dbReference>
<reference evidence="9 10" key="1">
    <citation type="submission" date="2017-11" db="EMBL/GenBank/DDBJ databases">
        <title>Complete genome sequence of Sphingomonas sp. Strain Cra20, a psychrotolerant potential plant growth promoting rhizobacteria.</title>
        <authorList>
            <person name="Luo Y."/>
        </authorList>
    </citation>
    <scope>NUCLEOTIDE SEQUENCE [LARGE SCALE GENOMIC DNA]</scope>
    <source>
        <strain evidence="9 10">Cra20</strain>
    </source>
</reference>
<evidence type="ECO:0000256" key="4">
    <source>
        <dbReference type="ARBA" id="ARBA00022989"/>
    </source>
</evidence>
<dbReference type="InterPro" id="IPR003838">
    <property type="entry name" value="ABC3_permease_C"/>
</dbReference>
<name>A0A2K8MBI9_9SPHN</name>
<proteinExistence type="predicted"/>
<dbReference type="KEGG" id="sphc:CVN68_03785"/>
<dbReference type="InterPro" id="IPR025857">
    <property type="entry name" value="MacB_PCD"/>
</dbReference>
<comment type="subcellular location">
    <subcellularLocation>
        <location evidence="1">Cell membrane</location>
        <topology evidence="1">Multi-pass membrane protein</topology>
    </subcellularLocation>
</comment>
<feature type="transmembrane region" description="Helical" evidence="6">
    <location>
        <begin position="27"/>
        <end position="51"/>
    </location>
</feature>
<feature type="domain" description="MacB-like periplasmic core" evidence="8">
    <location>
        <begin position="32"/>
        <end position="235"/>
    </location>
</feature>
<feature type="transmembrane region" description="Helical" evidence="6">
    <location>
        <begin position="314"/>
        <end position="340"/>
    </location>
</feature>